<sequence>MDTDEIPDNNHGEVLTVDSLLKDYEIAAQSSMKPSSSKSLSDLKNVQRDIMQKVINLRSPNNSNNSSSITSNNNFLKKNKSKSIVRVGSSNNGSSTGIKGIPKYTWLHIGRIAKKSDGNYGSADEILAYLKEDGLNVKCFMIGTKGNFSNYKLGISEELDYETLHCTRGGGVIIAVQTHISANYVFSSKNAAFEDIWVRVDYNKIHLIIGNVYFPPRSQPEVYQTFIDSIELLRRKYSSAKFLIFGDFNLPEVIWFKDDSLMSPGANCSIAAQLLLEYIYYLELEQINCFNNVYGNILDLVFSEDSSNIDVMLADFPLSTVDVHHPALDVNVNIKADFDGLNLFYSSVDWSFIRSTGDMELGTKRYYDILFEGIQKFVSRKIIEIDKYPKCVMSYEGQQAYLQSLSISVDDSENDDDDKVQASEKNESADEWLPQPARVDEEVSDMEDVFADPNIRIDLDSEDEEAIHDIDDVDADEESASDEQVLRSKDNIVWKRQAPASRPILQHNIFPMCTIIIKETNRKAKSVYDKWNAEHLGKPKNTWRELTPEEFDGYLGILVTAGVRHSSSEREHELRKCYAYSLYRATLNITRFCEISRFIRFDNEKTRARPLEPVKAAAITDLWLMLNRNLQSH</sequence>
<dbReference type="GO" id="GO:0003824">
    <property type="term" value="F:catalytic activity"/>
    <property type="evidence" value="ECO:0007669"/>
    <property type="project" value="InterPro"/>
</dbReference>
<feature type="region of interest" description="Disordered" evidence="1">
    <location>
        <begin position="410"/>
        <end position="438"/>
    </location>
</feature>
<dbReference type="InterPro" id="IPR005135">
    <property type="entry name" value="Endo/exonuclease/phosphatase"/>
</dbReference>
<evidence type="ECO:0000313" key="5">
    <source>
        <dbReference type="Proteomes" id="UP000801492"/>
    </source>
</evidence>
<dbReference type="Proteomes" id="UP000801492">
    <property type="component" value="Unassembled WGS sequence"/>
</dbReference>
<evidence type="ECO:0000259" key="2">
    <source>
        <dbReference type="Pfam" id="PF13843"/>
    </source>
</evidence>
<dbReference type="AlphaFoldDB" id="A0A8K0GJW6"/>
<evidence type="ECO:0000313" key="4">
    <source>
        <dbReference type="EMBL" id="KAF2904377.1"/>
    </source>
</evidence>
<reference evidence="4" key="1">
    <citation type="submission" date="2019-08" db="EMBL/GenBank/DDBJ databases">
        <title>The genome of the North American firefly Photinus pyralis.</title>
        <authorList>
            <consortium name="Photinus pyralis genome working group"/>
            <person name="Fallon T.R."/>
            <person name="Sander Lower S.E."/>
            <person name="Weng J.-K."/>
        </authorList>
    </citation>
    <scope>NUCLEOTIDE SEQUENCE</scope>
    <source>
        <strain evidence="4">TRF0915ILg1</strain>
        <tissue evidence="4">Whole body</tissue>
    </source>
</reference>
<comment type="caution">
    <text evidence="4">The sequence shown here is derived from an EMBL/GenBank/DDBJ whole genome shotgun (WGS) entry which is preliminary data.</text>
</comment>
<dbReference type="OrthoDB" id="6781220at2759"/>
<dbReference type="GO" id="GO:0061343">
    <property type="term" value="P:cell adhesion involved in heart morphogenesis"/>
    <property type="evidence" value="ECO:0007669"/>
    <property type="project" value="TreeGrafter"/>
</dbReference>
<dbReference type="EMBL" id="VTPC01000787">
    <property type="protein sequence ID" value="KAF2904377.1"/>
    <property type="molecule type" value="Genomic_DNA"/>
</dbReference>
<keyword evidence="5" id="KW-1185">Reference proteome</keyword>
<dbReference type="Gene3D" id="3.60.10.10">
    <property type="entry name" value="Endonuclease/exonuclease/phosphatase"/>
    <property type="match status" value="1"/>
</dbReference>
<feature type="domain" description="PiggyBac transposable element-derived protein" evidence="2">
    <location>
        <begin position="516"/>
        <end position="632"/>
    </location>
</feature>
<name>A0A8K0GJW6_IGNLU</name>
<feature type="compositionally biased region" description="Basic and acidic residues" evidence="1">
    <location>
        <begin position="419"/>
        <end position="428"/>
    </location>
</feature>
<dbReference type="Pfam" id="PF14529">
    <property type="entry name" value="Exo_endo_phos_2"/>
    <property type="match status" value="1"/>
</dbReference>
<accession>A0A8K0GJW6</accession>
<gene>
    <name evidence="4" type="ORF">ILUMI_01798</name>
</gene>
<dbReference type="InterPro" id="IPR036691">
    <property type="entry name" value="Endo/exonu/phosph_ase_sf"/>
</dbReference>
<dbReference type="SUPFAM" id="SSF56219">
    <property type="entry name" value="DNase I-like"/>
    <property type="match status" value="1"/>
</dbReference>
<dbReference type="InterPro" id="IPR029526">
    <property type="entry name" value="PGBD"/>
</dbReference>
<dbReference type="GO" id="GO:0031012">
    <property type="term" value="C:extracellular matrix"/>
    <property type="evidence" value="ECO:0007669"/>
    <property type="project" value="TreeGrafter"/>
</dbReference>
<dbReference type="PANTHER" id="PTHR33395:SF22">
    <property type="entry name" value="REVERSE TRANSCRIPTASE DOMAIN-CONTAINING PROTEIN"/>
    <property type="match status" value="1"/>
</dbReference>
<evidence type="ECO:0008006" key="6">
    <source>
        <dbReference type="Google" id="ProtNLM"/>
    </source>
</evidence>
<evidence type="ECO:0000259" key="3">
    <source>
        <dbReference type="Pfam" id="PF14529"/>
    </source>
</evidence>
<dbReference type="PANTHER" id="PTHR33395">
    <property type="entry name" value="TRANSCRIPTASE, PUTATIVE-RELATED-RELATED"/>
    <property type="match status" value="1"/>
</dbReference>
<feature type="domain" description="Endonuclease/exonuclease/phosphatase" evidence="3">
    <location>
        <begin position="209"/>
        <end position="311"/>
    </location>
</feature>
<evidence type="ECO:0000256" key="1">
    <source>
        <dbReference type="SAM" id="MobiDB-lite"/>
    </source>
</evidence>
<dbReference type="GO" id="GO:0007508">
    <property type="term" value="P:larval heart development"/>
    <property type="evidence" value="ECO:0007669"/>
    <property type="project" value="TreeGrafter"/>
</dbReference>
<dbReference type="Pfam" id="PF13843">
    <property type="entry name" value="DDE_Tnp_1_7"/>
    <property type="match status" value="1"/>
</dbReference>
<protein>
    <recommendedName>
        <fullName evidence="6">Endonuclease/exonuclease/phosphatase domain-containing protein</fullName>
    </recommendedName>
</protein>
<proteinExistence type="predicted"/>
<organism evidence="4 5">
    <name type="scientific">Ignelater luminosus</name>
    <name type="common">Cucubano</name>
    <name type="synonym">Pyrophorus luminosus</name>
    <dbReference type="NCBI Taxonomy" id="2038154"/>
    <lineage>
        <taxon>Eukaryota</taxon>
        <taxon>Metazoa</taxon>
        <taxon>Ecdysozoa</taxon>
        <taxon>Arthropoda</taxon>
        <taxon>Hexapoda</taxon>
        <taxon>Insecta</taxon>
        <taxon>Pterygota</taxon>
        <taxon>Neoptera</taxon>
        <taxon>Endopterygota</taxon>
        <taxon>Coleoptera</taxon>
        <taxon>Polyphaga</taxon>
        <taxon>Elateriformia</taxon>
        <taxon>Elateroidea</taxon>
        <taxon>Elateridae</taxon>
        <taxon>Agrypninae</taxon>
        <taxon>Pyrophorini</taxon>
        <taxon>Ignelater</taxon>
    </lineage>
</organism>